<evidence type="ECO:0000256" key="4">
    <source>
        <dbReference type="ARBA" id="ARBA00022692"/>
    </source>
</evidence>
<feature type="transmembrane region" description="Helical" evidence="8">
    <location>
        <begin position="137"/>
        <end position="158"/>
    </location>
</feature>
<dbReference type="GO" id="GO:0005886">
    <property type="term" value="C:plasma membrane"/>
    <property type="evidence" value="ECO:0007669"/>
    <property type="project" value="UniProtKB-SubCell"/>
</dbReference>
<feature type="transmembrane region" description="Helical" evidence="8">
    <location>
        <begin position="253"/>
        <end position="273"/>
    </location>
</feature>
<keyword evidence="2" id="KW-1003">Cell membrane</keyword>
<evidence type="ECO:0000256" key="1">
    <source>
        <dbReference type="ARBA" id="ARBA00004651"/>
    </source>
</evidence>
<dbReference type="Proteomes" id="UP000177396">
    <property type="component" value="Unassembled WGS sequence"/>
</dbReference>
<evidence type="ECO:0000256" key="2">
    <source>
        <dbReference type="ARBA" id="ARBA00022475"/>
    </source>
</evidence>
<dbReference type="InterPro" id="IPR018584">
    <property type="entry name" value="GT87"/>
</dbReference>
<feature type="transmembrane region" description="Helical" evidence="8">
    <location>
        <begin position="197"/>
        <end position="214"/>
    </location>
</feature>
<evidence type="ECO:0000256" key="3">
    <source>
        <dbReference type="ARBA" id="ARBA00022679"/>
    </source>
</evidence>
<organism evidence="9 10">
    <name type="scientific">Candidatus Gottesmanbacteria bacterium RBG_16_38_7b</name>
    <dbReference type="NCBI Taxonomy" id="1798372"/>
    <lineage>
        <taxon>Bacteria</taxon>
        <taxon>Candidatus Gottesmaniibacteriota</taxon>
    </lineage>
</organism>
<evidence type="ECO:0000313" key="9">
    <source>
        <dbReference type="EMBL" id="OGF99364.1"/>
    </source>
</evidence>
<comment type="caution">
    <text evidence="9">The sequence shown here is derived from an EMBL/GenBank/DDBJ whole genome shotgun (WGS) entry which is preliminary data.</text>
</comment>
<evidence type="ECO:0000256" key="7">
    <source>
        <dbReference type="ARBA" id="ARBA00024033"/>
    </source>
</evidence>
<keyword evidence="5 8" id="KW-1133">Transmembrane helix</keyword>
<evidence type="ECO:0000256" key="6">
    <source>
        <dbReference type="ARBA" id="ARBA00023136"/>
    </source>
</evidence>
<keyword evidence="4 8" id="KW-0812">Transmembrane</keyword>
<evidence type="ECO:0008006" key="11">
    <source>
        <dbReference type="Google" id="ProtNLM"/>
    </source>
</evidence>
<dbReference type="Pfam" id="PF09594">
    <property type="entry name" value="GT87"/>
    <property type="match status" value="1"/>
</dbReference>
<reference evidence="9 10" key="1">
    <citation type="journal article" date="2016" name="Nat. Commun.">
        <title>Thousands of microbial genomes shed light on interconnected biogeochemical processes in an aquifer system.</title>
        <authorList>
            <person name="Anantharaman K."/>
            <person name="Brown C.T."/>
            <person name="Hug L.A."/>
            <person name="Sharon I."/>
            <person name="Castelle C.J."/>
            <person name="Probst A.J."/>
            <person name="Thomas B.C."/>
            <person name="Singh A."/>
            <person name="Wilkins M.J."/>
            <person name="Karaoz U."/>
            <person name="Brodie E.L."/>
            <person name="Williams K.H."/>
            <person name="Hubbard S.S."/>
            <person name="Banfield J.F."/>
        </authorList>
    </citation>
    <scope>NUCLEOTIDE SEQUENCE [LARGE SCALE GENOMIC DNA]</scope>
</reference>
<evidence type="ECO:0000313" key="10">
    <source>
        <dbReference type="Proteomes" id="UP000177396"/>
    </source>
</evidence>
<feature type="transmembrane region" description="Helical" evidence="8">
    <location>
        <begin position="280"/>
        <end position="297"/>
    </location>
</feature>
<dbReference type="EMBL" id="MFJB01000065">
    <property type="protein sequence ID" value="OGF99364.1"/>
    <property type="molecule type" value="Genomic_DNA"/>
</dbReference>
<feature type="transmembrane region" description="Helical" evidence="8">
    <location>
        <begin position="91"/>
        <end position="111"/>
    </location>
</feature>
<proteinExistence type="inferred from homology"/>
<evidence type="ECO:0000256" key="5">
    <source>
        <dbReference type="ARBA" id="ARBA00022989"/>
    </source>
</evidence>
<sequence>MDMSYRSSSRSLLLITSALLLFLSILQITFGLDKHLRSGLIDFDVYYQYGRILLSGRSPYGPEFTQGIPFNYPPSSFILFAPFALFSNKPASLLFTAFSLFFFIISAYLLLKHFFPSSKPIRLLLLSLLLQNFPTKFTLVTGQINLIILSILFLSFLFDQKNRPVVSGLLWSLACILKLTPLTLILYFLLRRRFLSVAVGLSVFLFTNLFFLALTPRSFFYLTTHLPALLSKSGAVTTLYDHSLRAFLARLGITPNTLFSNLTIFTLFVLIILKRRTLTNLSLFSLILIATTIGNAFAWQHHFVLTFPAFIVASLRVFRTKNLPYFFLTLLSAILVGMHFADIARPPTTNPFLISHALLGSILLYLLLIIPQHPIDS</sequence>
<name>A0A1F5YGT0_9BACT</name>
<accession>A0A1F5YGT0</accession>
<dbReference type="GO" id="GO:0016758">
    <property type="term" value="F:hexosyltransferase activity"/>
    <property type="evidence" value="ECO:0007669"/>
    <property type="project" value="InterPro"/>
</dbReference>
<dbReference type="AlphaFoldDB" id="A0A1F5YGT0"/>
<protein>
    <recommendedName>
        <fullName evidence="11">DUF2029 domain-containing protein</fullName>
    </recommendedName>
</protein>
<evidence type="ECO:0000256" key="8">
    <source>
        <dbReference type="SAM" id="Phobius"/>
    </source>
</evidence>
<feature type="transmembrane region" description="Helical" evidence="8">
    <location>
        <begin position="170"/>
        <end position="190"/>
    </location>
</feature>
<keyword evidence="6 8" id="KW-0472">Membrane</keyword>
<comment type="similarity">
    <text evidence="7">Belongs to the glycosyltransferase 87 family.</text>
</comment>
<feature type="transmembrane region" description="Helical" evidence="8">
    <location>
        <begin position="353"/>
        <end position="370"/>
    </location>
</feature>
<gene>
    <name evidence="9" type="ORF">A2153_05165</name>
</gene>
<comment type="subcellular location">
    <subcellularLocation>
        <location evidence="1">Cell membrane</location>
        <topology evidence="1">Multi-pass membrane protein</topology>
    </subcellularLocation>
</comment>
<keyword evidence="3" id="KW-0808">Transferase</keyword>
<feature type="transmembrane region" description="Helical" evidence="8">
    <location>
        <begin position="325"/>
        <end position="341"/>
    </location>
</feature>